<gene>
    <name evidence="4" type="ORF">CBF28_03435</name>
</gene>
<organism evidence="4 5">
    <name type="scientific">Vagococcus carniphilus</name>
    <dbReference type="NCBI Taxonomy" id="218144"/>
    <lineage>
        <taxon>Bacteria</taxon>
        <taxon>Bacillati</taxon>
        <taxon>Bacillota</taxon>
        <taxon>Bacilli</taxon>
        <taxon>Lactobacillales</taxon>
        <taxon>Enterococcaceae</taxon>
        <taxon>Vagococcus</taxon>
    </lineage>
</organism>
<name>A0A430B6S8_9ENTE</name>
<dbReference type="InterPro" id="IPR007214">
    <property type="entry name" value="YbaK/aa-tRNA-synth-assoc-dom"/>
</dbReference>
<dbReference type="Pfam" id="PF04073">
    <property type="entry name" value="tRNA_edit"/>
    <property type="match status" value="1"/>
</dbReference>
<dbReference type="OrthoDB" id="9798587at2"/>
<comment type="caution">
    <text evidence="4">The sequence shown here is derived from an EMBL/GenBank/DDBJ whole genome shotgun (WGS) entry which is preliminary data.</text>
</comment>
<keyword evidence="2" id="KW-0648">Protein biosynthesis</keyword>
<sequence>MNNVIDKLKALGIKFELVKHPAIYTIEEMNSLNLPNSEKIAKNLFIRDDKKRNYYLIVVKEDRHINLKELRELITSRALSFCSENDLNKFLSLEKGAVTPLGVINNKDSNVQVFIDSYFRNSIIGVHPNVNTSTVFLETYDLIDVIKNCENEVNYIDF</sequence>
<dbReference type="InterPro" id="IPR040285">
    <property type="entry name" value="ProX/PRXD1"/>
</dbReference>
<dbReference type="GO" id="GO:0002161">
    <property type="term" value="F:aminoacyl-tRNA deacylase activity"/>
    <property type="evidence" value="ECO:0007669"/>
    <property type="project" value="InterPro"/>
</dbReference>
<dbReference type="Gene3D" id="3.90.960.10">
    <property type="entry name" value="YbaK/aminoacyl-tRNA synthetase-associated domain"/>
    <property type="match status" value="1"/>
</dbReference>
<accession>A0A430B6S8</accession>
<reference evidence="4 5" key="1">
    <citation type="submission" date="2017-05" db="EMBL/GenBank/DDBJ databases">
        <title>Vagococcus spp. assemblies.</title>
        <authorList>
            <person name="Gulvik C.A."/>
        </authorList>
    </citation>
    <scope>NUCLEOTIDE SEQUENCE [LARGE SCALE GENOMIC DNA]</scope>
    <source>
        <strain evidence="4 5">SS1714</strain>
    </source>
</reference>
<proteinExistence type="inferred from homology"/>
<dbReference type="AlphaFoldDB" id="A0A430B6S8"/>
<dbReference type="PANTHER" id="PTHR31423:SF3">
    <property type="entry name" value="PROLYL-TRNA SYNTHETASE ASSOCIATED DOMAIN-CONTAINING PROTEIN 1-RELATED"/>
    <property type="match status" value="1"/>
</dbReference>
<dbReference type="GO" id="GO:0006412">
    <property type="term" value="P:translation"/>
    <property type="evidence" value="ECO:0007669"/>
    <property type="project" value="UniProtKB-KW"/>
</dbReference>
<dbReference type="Proteomes" id="UP000288028">
    <property type="component" value="Unassembled WGS sequence"/>
</dbReference>
<dbReference type="PANTHER" id="PTHR31423">
    <property type="entry name" value="YBAK DOMAIN-CONTAINING PROTEIN"/>
    <property type="match status" value="1"/>
</dbReference>
<evidence type="ECO:0000256" key="1">
    <source>
        <dbReference type="ARBA" id="ARBA00010201"/>
    </source>
</evidence>
<comment type="similarity">
    <text evidence="1">Belongs to the PRORSD1 family.</text>
</comment>
<keyword evidence="5" id="KW-1185">Reference proteome</keyword>
<dbReference type="RefSeq" id="WP_126791980.1">
    <property type="nucleotide sequence ID" value="NZ_CP060720.1"/>
</dbReference>
<evidence type="ECO:0000313" key="4">
    <source>
        <dbReference type="EMBL" id="RSU16016.1"/>
    </source>
</evidence>
<dbReference type="GeneID" id="95581493"/>
<dbReference type="InterPro" id="IPR036754">
    <property type="entry name" value="YbaK/aa-tRNA-synt-asso_dom_sf"/>
</dbReference>
<feature type="domain" description="YbaK/aminoacyl-tRNA synthetase-associated" evidence="3">
    <location>
        <begin position="20"/>
        <end position="144"/>
    </location>
</feature>
<protein>
    <submittedName>
        <fullName evidence="4">Prolyl-tRNA editing protein</fullName>
    </submittedName>
</protein>
<evidence type="ECO:0000259" key="3">
    <source>
        <dbReference type="Pfam" id="PF04073"/>
    </source>
</evidence>
<dbReference type="EMBL" id="NGKB01000003">
    <property type="protein sequence ID" value="RSU16016.1"/>
    <property type="molecule type" value="Genomic_DNA"/>
</dbReference>
<evidence type="ECO:0000313" key="5">
    <source>
        <dbReference type="Proteomes" id="UP000288028"/>
    </source>
</evidence>
<evidence type="ECO:0000256" key="2">
    <source>
        <dbReference type="ARBA" id="ARBA00022917"/>
    </source>
</evidence>
<dbReference type="SUPFAM" id="SSF55826">
    <property type="entry name" value="YbaK/ProRS associated domain"/>
    <property type="match status" value="1"/>
</dbReference>